<protein>
    <submittedName>
        <fullName evidence="1">Uncharacterized protein</fullName>
    </submittedName>
</protein>
<dbReference type="OrthoDB" id="3270233at2759"/>
<accession>A0A8H6X5S0</accession>
<reference evidence="1" key="1">
    <citation type="submission" date="2020-05" db="EMBL/GenBank/DDBJ databases">
        <title>Mycena genomes resolve the evolution of fungal bioluminescence.</title>
        <authorList>
            <person name="Tsai I.J."/>
        </authorList>
    </citation>
    <scope>NUCLEOTIDE SEQUENCE</scope>
    <source>
        <strain evidence="1">160909Yilan</strain>
    </source>
</reference>
<gene>
    <name evidence="1" type="ORF">MSAN_02361600</name>
</gene>
<dbReference type="EMBL" id="JACAZH010000044">
    <property type="protein sequence ID" value="KAF7334853.1"/>
    <property type="molecule type" value="Genomic_DNA"/>
</dbReference>
<organism evidence="1 2">
    <name type="scientific">Mycena sanguinolenta</name>
    <dbReference type="NCBI Taxonomy" id="230812"/>
    <lineage>
        <taxon>Eukaryota</taxon>
        <taxon>Fungi</taxon>
        <taxon>Dikarya</taxon>
        <taxon>Basidiomycota</taxon>
        <taxon>Agaricomycotina</taxon>
        <taxon>Agaricomycetes</taxon>
        <taxon>Agaricomycetidae</taxon>
        <taxon>Agaricales</taxon>
        <taxon>Marasmiineae</taxon>
        <taxon>Mycenaceae</taxon>
        <taxon>Mycena</taxon>
    </lineage>
</organism>
<name>A0A8H6X5S0_9AGAR</name>
<evidence type="ECO:0000313" key="2">
    <source>
        <dbReference type="Proteomes" id="UP000623467"/>
    </source>
</evidence>
<proteinExistence type="predicted"/>
<dbReference type="Proteomes" id="UP000623467">
    <property type="component" value="Unassembled WGS sequence"/>
</dbReference>
<evidence type="ECO:0000313" key="1">
    <source>
        <dbReference type="EMBL" id="KAF7334853.1"/>
    </source>
</evidence>
<dbReference type="AlphaFoldDB" id="A0A8H6X5S0"/>
<comment type="caution">
    <text evidence="1">The sequence shown here is derived from an EMBL/GenBank/DDBJ whole genome shotgun (WGS) entry which is preliminary data.</text>
</comment>
<keyword evidence="2" id="KW-1185">Reference proteome</keyword>
<sequence>MHIRIRWFKSGSDHRLRLGYEGKTLHSFDELSIEDRRTLLSHLIRIHQAGTEHLDVEPRDVVLSKSKGPVVVSHDHCCEGLFCGELRNLVARRLGINLVAVMTLAKCGLTWKTARTTGAFEFRRAEPRLGVVSLDRLFIDSRSYLAR</sequence>